<keyword evidence="3" id="KW-1185">Reference proteome</keyword>
<protein>
    <submittedName>
        <fullName evidence="2">Uncharacterized protein</fullName>
    </submittedName>
</protein>
<dbReference type="Proteomes" id="UP000008311">
    <property type="component" value="Unassembled WGS sequence"/>
</dbReference>
<dbReference type="EMBL" id="EQ981479">
    <property type="protein sequence ID" value="EEF24717.1"/>
    <property type="molecule type" value="Genomic_DNA"/>
</dbReference>
<dbReference type="InParanoid" id="B9THE7"/>
<gene>
    <name evidence="2" type="ORF">RCOM_1834610</name>
</gene>
<organism evidence="2 3">
    <name type="scientific">Ricinus communis</name>
    <name type="common">Castor bean</name>
    <dbReference type="NCBI Taxonomy" id="3988"/>
    <lineage>
        <taxon>Eukaryota</taxon>
        <taxon>Viridiplantae</taxon>
        <taxon>Streptophyta</taxon>
        <taxon>Embryophyta</taxon>
        <taxon>Tracheophyta</taxon>
        <taxon>Spermatophyta</taxon>
        <taxon>Magnoliopsida</taxon>
        <taxon>eudicotyledons</taxon>
        <taxon>Gunneridae</taxon>
        <taxon>Pentapetalae</taxon>
        <taxon>rosids</taxon>
        <taxon>fabids</taxon>
        <taxon>Malpighiales</taxon>
        <taxon>Euphorbiaceae</taxon>
        <taxon>Acalyphoideae</taxon>
        <taxon>Acalypheae</taxon>
        <taxon>Ricinus</taxon>
    </lineage>
</organism>
<proteinExistence type="predicted"/>
<evidence type="ECO:0000313" key="3">
    <source>
        <dbReference type="Proteomes" id="UP000008311"/>
    </source>
</evidence>
<dbReference type="AlphaFoldDB" id="B9THE7"/>
<name>B9THE7_RICCO</name>
<accession>B9THE7</accession>
<feature type="region of interest" description="Disordered" evidence="1">
    <location>
        <begin position="26"/>
        <end position="99"/>
    </location>
</feature>
<feature type="compositionally biased region" description="Low complexity" evidence="1">
    <location>
        <begin position="57"/>
        <end position="72"/>
    </location>
</feature>
<evidence type="ECO:0000313" key="2">
    <source>
        <dbReference type="EMBL" id="EEF24717.1"/>
    </source>
</evidence>
<feature type="compositionally biased region" description="Basic and acidic residues" evidence="1">
    <location>
        <begin position="81"/>
        <end position="90"/>
    </location>
</feature>
<sequence>MCSDPEFAAKAHDRAILPVSSTLEYAKNDPTTPVLHDRAGPVGRLRPVPCHPHSRCTRAAAATTTAGLRAPRLSAGSAAGAHERRIDDGLPGRQRRHRA</sequence>
<evidence type="ECO:0000256" key="1">
    <source>
        <dbReference type="SAM" id="MobiDB-lite"/>
    </source>
</evidence>
<reference evidence="3" key="1">
    <citation type="journal article" date="2010" name="Nat. Biotechnol.">
        <title>Draft genome sequence of the oilseed species Ricinus communis.</title>
        <authorList>
            <person name="Chan A.P."/>
            <person name="Crabtree J."/>
            <person name="Zhao Q."/>
            <person name="Lorenzi H."/>
            <person name="Orvis J."/>
            <person name="Puiu D."/>
            <person name="Melake-Berhan A."/>
            <person name="Jones K.M."/>
            <person name="Redman J."/>
            <person name="Chen G."/>
            <person name="Cahoon E.B."/>
            <person name="Gedil M."/>
            <person name="Stanke M."/>
            <person name="Haas B.J."/>
            <person name="Wortman J.R."/>
            <person name="Fraser-Liggett C.M."/>
            <person name="Ravel J."/>
            <person name="Rabinowicz P.D."/>
        </authorList>
    </citation>
    <scope>NUCLEOTIDE SEQUENCE [LARGE SCALE GENOMIC DNA]</scope>
    <source>
        <strain evidence="3">cv. Hale</strain>
    </source>
</reference>